<evidence type="ECO:0000259" key="2">
    <source>
        <dbReference type="Pfam" id="PF06056"/>
    </source>
</evidence>
<feature type="domain" description="Terminase ATPase subunit N-terminal" evidence="2">
    <location>
        <begin position="11"/>
        <end position="49"/>
    </location>
</feature>
<dbReference type="SUPFAM" id="SSF46689">
    <property type="entry name" value="Homeodomain-like"/>
    <property type="match status" value="1"/>
</dbReference>
<dbReference type="RefSeq" id="WP_144093643.1">
    <property type="nucleotide sequence ID" value="NZ_CABHMX010000018.1"/>
</dbReference>
<keyword evidence="4" id="KW-1185">Reference proteome</keyword>
<evidence type="ECO:0000313" key="4">
    <source>
        <dbReference type="Proteomes" id="UP000408482"/>
    </source>
</evidence>
<sequence>MPRAPDQRVEDARKLYASGAKLIEVSQKLGIPVGTIRSWKNRYKWDNATLQKNKRNVAKKKGGQPGNKNAEGHGGTGPPGNKNAVRTGEFETLFFDTLEPEERTLAEMIRPDKEQLLLREIQLLAVRERRMLKRIQSLRELEAQTGSEEDSVPCGMSVIEYTSGIEKGKRTELRKYEGILGQIQAIEDALTRVQARQQKAIEMLHKFGYDDAKLELATMQLEFEMLKQDNQAEETTDDGFLEAMNATAQDIWGDENV</sequence>
<evidence type="ECO:0000313" key="3">
    <source>
        <dbReference type="EMBL" id="VUX37270.1"/>
    </source>
</evidence>
<name>A0A564VY60_9FIRM</name>
<feature type="compositionally biased region" description="Basic residues" evidence="1">
    <location>
        <begin position="52"/>
        <end position="62"/>
    </location>
</feature>
<organism evidence="3 4">
    <name type="scientific">Blautia luti</name>
    <dbReference type="NCBI Taxonomy" id="89014"/>
    <lineage>
        <taxon>Bacteria</taxon>
        <taxon>Bacillati</taxon>
        <taxon>Bacillota</taxon>
        <taxon>Clostridia</taxon>
        <taxon>Lachnospirales</taxon>
        <taxon>Lachnospiraceae</taxon>
        <taxon>Blautia</taxon>
    </lineage>
</organism>
<reference evidence="3 4" key="1">
    <citation type="submission" date="2019-07" db="EMBL/GenBank/DDBJ databases">
        <authorList>
            <person name="Hibberd C M."/>
            <person name="Gehrig L. J."/>
            <person name="Chang H.-W."/>
            <person name="Venkatesh S."/>
        </authorList>
    </citation>
    <scope>NUCLEOTIDE SEQUENCE [LARGE SCALE GENOMIC DNA]</scope>
    <source>
        <strain evidence="3">Blautia_luti_SSTS_Bg7063</strain>
    </source>
</reference>
<feature type="region of interest" description="Disordered" evidence="1">
    <location>
        <begin position="50"/>
        <end position="85"/>
    </location>
</feature>
<accession>A0A564VY60</accession>
<dbReference type="EMBL" id="CABHNW010000073">
    <property type="protein sequence ID" value="VUX37270.1"/>
    <property type="molecule type" value="Genomic_DNA"/>
</dbReference>
<dbReference type="AlphaFoldDB" id="A0A564VY60"/>
<proteinExistence type="predicted"/>
<dbReference type="InterPro" id="IPR009057">
    <property type="entry name" value="Homeodomain-like_sf"/>
</dbReference>
<evidence type="ECO:0000256" key="1">
    <source>
        <dbReference type="SAM" id="MobiDB-lite"/>
    </source>
</evidence>
<dbReference type="NCBIfam" id="NF040601">
    <property type="entry name" value="TerS_not_xtmA"/>
    <property type="match status" value="1"/>
</dbReference>
<dbReference type="Pfam" id="PF06056">
    <property type="entry name" value="Terminase_5"/>
    <property type="match status" value="1"/>
</dbReference>
<protein>
    <submittedName>
        <fullName evidence="3">ATPase subunit of terminase (GpP-like)</fullName>
    </submittedName>
</protein>
<gene>
    <name evidence="3" type="ORF">RSSSTS7063_03103</name>
</gene>
<dbReference type="Proteomes" id="UP000408482">
    <property type="component" value="Unassembled WGS sequence"/>
</dbReference>
<dbReference type="InterPro" id="IPR010332">
    <property type="entry name" value="ATPase_terminase-su_N"/>
</dbReference>